<feature type="region of interest" description="Disordered" evidence="1">
    <location>
        <begin position="340"/>
        <end position="362"/>
    </location>
</feature>
<reference evidence="2 3" key="1">
    <citation type="submission" date="2024-08" db="EMBL/GenBank/DDBJ databases">
        <authorList>
            <person name="Cucini C."/>
            <person name="Frati F."/>
        </authorList>
    </citation>
    <scope>NUCLEOTIDE SEQUENCE [LARGE SCALE GENOMIC DNA]</scope>
</reference>
<feature type="region of interest" description="Disordered" evidence="1">
    <location>
        <begin position="424"/>
        <end position="455"/>
    </location>
</feature>
<evidence type="ECO:0000256" key="1">
    <source>
        <dbReference type="SAM" id="MobiDB-lite"/>
    </source>
</evidence>
<evidence type="ECO:0000313" key="3">
    <source>
        <dbReference type="Proteomes" id="UP001642540"/>
    </source>
</evidence>
<dbReference type="Proteomes" id="UP001642540">
    <property type="component" value="Unassembled WGS sequence"/>
</dbReference>
<protein>
    <submittedName>
        <fullName evidence="2">Uncharacterized protein</fullName>
    </submittedName>
</protein>
<sequence>MKVSQLSSWMEERRAGKACGFSALSVFRLGALLYTIYMACSSALCCEYEDIISLCSPCFTFYRKPGRSKRKNTYTCKRHEGTRFILCLAELNQQKKQDGKQNPDIMSKTMLRYTRPKCGSLILLLAICISLTSFAEGAASSPVAAATTSSSTSANGLPLPPSKASVAAAAVSSEANTSGTQSDSVSYTNGNARLSNLHQPLLSSPNEENIASSTSIKPTNNDIAHSQGENGNEQTPHGAGEMNKIMSGQQASSFVDFPPFSNAIPSQPRYQRQRRSYPMPSISQQESLSSGPSFRFTRPDELELRLDDERDREAFLKLMSIITSNNNNRLINELSPLLVKSEDDDSQDEGNDDGGNPDEDAIDLGAFQRPVANPYWTPSGGRPSESINLMSSLLAAESPRASSSSSRGMYGVGERTALPYEIDLGPLRTSNDDSDGEWMENSVPLRGPHFKTRRSGMNANTEFTFNPVKSHFRRYLRAVPLKSGRGLEFMPSAGKFGPLIAGSAINRRRRATMGSVASDFPAVRWM</sequence>
<keyword evidence="3" id="KW-1185">Reference proteome</keyword>
<evidence type="ECO:0000313" key="2">
    <source>
        <dbReference type="EMBL" id="CAL8108418.1"/>
    </source>
</evidence>
<gene>
    <name evidence="2" type="ORF">ODALV1_LOCUS12972</name>
</gene>
<proteinExistence type="predicted"/>
<feature type="compositionally biased region" description="Acidic residues" evidence="1">
    <location>
        <begin position="342"/>
        <end position="362"/>
    </location>
</feature>
<dbReference type="EMBL" id="CAXLJM020000040">
    <property type="protein sequence ID" value="CAL8108418.1"/>
    <property type="molecule type" value="Genomic_DNA"/>
</dbReference>
<feature type="compositionally biased region" description="Polar residues" evidence="1">
    <location>
        <begin position="196"/>
        <end position="235"/>
    </location>
</feature>
<name>A0ABP1QM15_9HEXA</name>
<feature type="region of interest" description="Disordered" evidence="1">
    <location>
        <begin position="196"/>
        <end position="296"/>
    </location>
</feature>
<organism evidence="2 3">
    <name type="scientific">Orchesella dallaii</name>
    <dbReference type="NCBI Taxonomy" id="48710"/>
    <lineage>
        <taxon>Eukaryota</taxon>
        <taxon>Metazoa</taxon>
        <taxon>Ecdysozoa</taxon>
        <taxon>Arthropoda</taxon>
        <taxon>Hexapoda</taxon>
        <taxon>Collembola</taxon>
        <taxon>Entomobryomorpha</taxon>
        <taxon>Entomobryoidea</taxon>
        <taxon>Orchesellidae</taxon>
        <taxon>Orchesellinae</taxon>
        <taxon>Orchesella</taxon>
    </lineage>
</organism>
<accession>A0ABP1QM15</accession>
<comment type="caution">
    <text evidence="2">The sequence shown here is derived from an EMBL/GenBank/DDBJ whole genome shotgun (WGS) entry which is preliminary data.</text>
</comment>
<feature type="compositionally biased region" description="Polar residues" evidence="1">
    <location>
        <begin position="281"/>
        <end position="292"/>
    </location>
</feature>